<dbReference type="Pfam" id="PF25051">
    <property type="entry name" value="WHD_MCM8"/>
    <property type="match status" value="1"/>
</dbReference>
<dbReference type="AlphaFoldDB" id="A0A7R9ASD2"/>
<sequence>MITETDALDVVEVMKYSLVDTLSDEFGHLDFNRSQHGSGISTKNQAKTFIAALQRRADGQSRSVFSVQEMKEVANMAGVQVTDFFSFLSALNVQGFLLKKGPNLYQLLTVDY</sequence>
<organism evidence="2">
    <name type="scientific">Timema shepardi</name>
    <name type="common">Walking stick</name>
    <dbReference type="NCBI Taxonomy" id="629360"/>
    <lineage>
        <taxon>Eukaryota</taxon>
        <taxon>Metazoa</taxon>
        <taxon>Ecdysozoa</taxon>
        <taxon>Arthropoda</taxon>
        <taxon>Hexapoda</taxon>
        <taxon>Insecta</taxon>
        <taxon>Pterygota</taxon>
        <taxon>Neoptera</taxon>
        <taxon>Polyneoptera</taxon>
        <taxon>Phasmatodea</taxon>
        <taxon>Timematodea</taxon>
        <taxon>Timematoidea</taxon>
        <taxon>Timematidae</taxon>
        <taxon>Timema</taxon>
    </lineage>
</organism>
<accession>A0A7R9ASD2</accession>
<dbReference type="EMBL" id="OC001221">
    <property type="protein sequence ID" value="CAD7259416.1"/>
    <property type="molecule type" value="Genomic_DNA"/>
</dbReference>
<reference evidence="2" key="1">
    <citation type="submission" date="2020-11" db="EMBL/GenBank/DDBJ databases">
        <authorList>
            <person name="Tran Van P."/>
        </authorList>
    </citation>
    <scope>NUCLEOTIDE SEQUENCE</scope>
</reference>
<evidence type="ECO:0000259" key="1">
    <source>
        <dbReference type="Pfam" id="PF25051"/>
    </source>
</evidence>
<name>A0A7R9ASD2_TIMSH</name>
<dbReference type="InterPro" id="IPR056875">
    <property type="entry name" value="MCM8/REC_WHD"/>
</dbReference>
<gene>
    <name evidence="2" type="ORF">TSIB3V08_LOCUS3622</name>
</gene>
<dbReference type="CDD" id="cd22247">
    <property type="entry name" value="MCM8_WHD"/>
    <property type="match status" value="1"/>
</dbReference>
<protein>
    <recommendedName>
        <fullName evidence="1">MCM8/REC winged helix domain-containing protein</fullName>
    </recommendedName>
</protein>
<feature type="domain" description="MCM8/REC winged helix" evidence="1">
    <location>
        <begin position="30"/>
        <end position="109"/>
    </location>
</feature>
<evidence type="ECO:0000313" key="2">
    <source>
        <dbReference type="EMBL" id="CAD7259416.1"/>
    </source>
</evidence>
<proteinExistence type="predicted"/>